<comment type="caution">
    <text evidence="1">The sequence shown here is derived from an EMBL/GenBank/DDBJ whole genome shotgun (WGS) entry which is preliminary data.</text>
</comment>
<dbReference type="EMBL" id="PYWC01000106">
    <property type="protein sequence ID" value="PWW72452.1"/>
    <property type="molecule type" value="Genomic_DNA"/>
</dbReference>
<evidence type="ECO:0000313" key="1">
    <source>
        <dbReference type="EMBL" id="PWW72452.1"/>
    </source>
</evidence>
<dbReference type="OrthoDB" id="1262810at2759"/>
<sequence length="202" mass="22349">MNTHFDFLPGGTISIKYSDAFLRLGIPLSDGTFRGVEMPASQEDRIFMARRNRREARSEVIIAGNAHEAHRKPQFLSNFIVGNATRHAIAFAGLFASYHPFTHRRFPSSSFFVVFKIHIITAHSIQTGGGLRDAIGPVFLAIWRGNIGADRSSFSLDKRPTIPCSDSYRNEPRRLECQVLCVEAQSEVLGKMGSHGGAACGR</sequence>
<keyword evidence="2" id="KW-1185">Reference proteome</keyword>
<accession>A0A317SD94</accession>
<protein>
    <submittedName>
        <fullName evidence="1">Uncharacterized protein</fullName>
    </submittedName>
</protein>
<gene>
    <name evidence="1" type="ORF">C7212DRAFT_366655</name>
</gene>
<organism evidence="1 2">
    <name type="scientific">Tuber magnatum</name>
    <name type="common">white Piedmont truffle</name>
    <dbReference type="NCBI Taxonomy" id="42249"/>
    <lineage>
        <taxon>Eukaryota</taxon>
        <taxon>Fungi</taxon>
        <taxon>Dikarya</taxon>
        <taxon>Ascomycota</taxon>
        <taxon>Pezizomycotina</taxon>
        <taxon>Pezizomycetes</taxon>
        <taxon>Pezizales</taxon>
        <taxon>Tuberaceae</taxon>
        <taxon>Tuber</taxon>
    </lineage>
</organism>
<proteinExistence type="predicted"/>
<name>A0A317SD94_9PEZI</name>
<dbReference type="AlphaFoldDB" id="A0A317SD94"/>
<evidence type="ECO:0000313" key="2">
    <source>
        <dbReference type="Proteomes" id="UP000246991"/>
    </source>
</evidence>
<reference evidence="1 2" key="1">
    <citation type="submission" date="2018-03" db="EMBL/GenBank/DDBJ databases">
        <title>Genomes of Pezizomycetes fungi and the evolution of truffles.</title>
        <authorList>
            <person name="Murat C."/>
            <person name="Payen T."/>
            <person name="Noel B."/>
            <person name="Kuo A."/>
            <person name="Martin F.M."/>
        </authorList>
    </citation>
    <scope>NUCLEOTIDE SEQUENCE [LARGE SCALE GENOMIC DNA]</scope>
    <source>
        <strain evidence="1">091103-1</strain>
    </source>
</reference>
<dbReference type="Proteomes" id="UP000246991">
    <property type="component" value="Unassembled WGS sequence"/>
</dbReference>